<dbReference type="AlphaFoldDB" id="A0A453RAT4"/>
<sequence length="67" mass="7661">MDRTPPRGTSRGCKKCLFIPMEVEVIKSTPSLWRQGDFWACFFDKKGTFTIHSADNMLVSTKTKLGY</sequence>
<reference evidence="1" key="4">
    <citation type="submission" date="2019-03" db="UniProtKB">
        <authorList>
            <consortium name="EnsemblPlants"/>
        </authorList>
    </citation>
    <scope>IDENTIFICATION</scope>
</reference>
<accession>A0A453RAT4</accession>
<name>A0A453RAT4_AEGTS</name>
<protein>
    <submittedName>
        <fullName evidence="1">Uncharacterized protein</fullName>
    </submittedName>
</protein>
<reference evidence="2" key="2">
    <citation type="journal article" date="2017" name="Nat. Plants">
        <title>The Aegilops tauschii genome reveals multiple impacts of transposons.</title>
        <authorList>
            <person name="Zhao G."/>
            <person name="Zou C."/>
            <person name="Li K."/>
            <person name="Wang K."/>
            <person name="Li T."/>
            <person name="Gao L."/>
            <person name="Zhang X."/>
            <person name="Wang H."/>
            <person name="Yang Z."/>
            <person name="Liu X."/>
            <person name="Jiang W."/>
            <person name="Mao L."/>
            <person name="Kong X."/>
            <person name="Jiao Y."/>
            <person name="Jia J."/>
        </authorList>
    </citation>
    <scope>NUCLEOTIDE SEQUENCE [LARGE SCALE GENOMIC DNA]</scope>
    <source>
        <strain evidence="2">cv. AL8/78</strain>
    </source>
</reference>
<evidence type="ECO:0000313" key="1">
    <source>
        <dbReference type="EnsemblPlants" id="AET7Gv20519900.1"/>
    </source>
</evidence>
<reference evidence="1" key="3">
    <citation type="journal article" date="2017" name="Nature">
        <title>Genome sequence of the progenitor of the wheat D genome Aegilops tauschii.</title>
        <authorList>
            <person name="Luo M.C."/>
            <person name="Gu Y.Q."/>
            <person name="Puiu D."/>
            <person name="Wang H."/>
            <person name="Twardziok S.O."/>
            <person name="Deal K.R."/>
            <person name="Huo N."/>
            <person name="Zhu T."/>
            <person name="Wang L."/>
            <person name="Wang Y."/>
            <person name="McGuire P.E."/>
            <person name="Liu S."/>
            <person name="Long H."/>
            <person name="Ramasamy R.K."/>
            <person name="Rodriguez J.C."/>
            <person name="Van S.L."/>
            <person name="Yuan L."/>
            <person name="Wang Z."/>
            <person name="Xia Z."/>
            <person name="Xiao L."/>
            <person name="Anderson O.D."/>
            <person name="Ouyang S."/>
            <person name="Liang Y."/>
            <person name="Zimin A.V."/>
            <person name="Pertea G."/>
            <person name="Qi P."/>
            <person name="Bennetzen J.L."/>
            <person name="Dai X."/>
            <person name="Dawson M.W."/>
            <person name="Muller H.G."/>
            <person name="Kugler K."/>
            <person name="Rivarola-Duarte L."/>
            <person name="Spannagl M."/>
            <person name="Mayer K.F.X."/>
            <person name="Lu F.H."/>
            <person name="Bevan M.W."/>
            <person name="Leroy P."/>
            <person name="Li P."/>
            <person name="You F.M."/>
            <person name="Sun Q."/>
            <person name="Liu Z."/>
            <person name="Lyons E."/>
            <person name="Wicker T."/>
            <person name="Salzberg S.L."/>
            <person name="Devos K.M."/>
            <person name="Dvorak J."/>
        </authorList>
    </citation>
    <scope>NUCLEOTIDE SEQUENCE [LARGE SCALE GENOMIC DNA]</scope>
    <source>
        <strain evidence="1">cv. AL8/78</strain>
    </source>
</reference>
<reference evidence="1" key="5">
    <citation type="journal article" date="2021" name="G3 (Bethesda)">
        <title>Aegilops tauschii genome assembly Aet v5.0 features greater sequence contiguity and improved annotation.</title>
        <authorList>
            <person name="Wang L."/>
            <person name="Zhu T."/>
            <person name="Rodriguez J.C."/>
            <person name="Deal K.R."/>
            <person name="Dubcovsky J."/>
            <person name="McGuire P.E."/>
            <person name="Lux T."/>
            <person name="Spannagl M."/>
            <person name="Mayer K.F.X."/>
            <person name="Baldrich P."/>
            <person name="Meyers B.C."/>
            <person name="Huo N."/>
            <person name="Gu Y.Q."/>
            <person name="Zhou H."/>
            <person name="Devos K.M."/>
            <person name="Bennetzen J.L."/>
            <person name="Unver T."/>
            <person name="Budak H."/>
            <person name="Gulick P.J."/>
            <person name="Galiba G."/>
            <person name="Kalapos B."/>
            <person name="Nelson D.R."/>
            <person name="Li P."/>
            <person name="You F.M."/>
            <person name="Luo M.C."/>
            <person name="Dvorak J."/>
        </authorList>
    </citation>
    <scope>NUCLEOTIDE SEQUENCE [LARGE SCALE GENOMIC DNA]</scope>
    <source>
        <strain evidence="1">cv. AL8/78</strain>
    </source>
</reference>
<dbReference type="EnsemblPlants" id="AET7Gv20519900.1">
    <property type="protein sequence ID" value="AET7Gv20519900.1"/>
    <property type="gene ID" value="AET7Gv20519900"/>
</dbReference>
<dbReference type="Proteomes" id="UP000015105">
    <property type="component" value="Chromosome 7D"/>
</dbReference>
<reference evidence="2" key="1">
    <citation type="journal article" date="2014" name="Science">
        <title>Ancient hybridizations among the ancestral genomes of bread wheat.</title>
        <authorList>
            <consortium name="International Wheat Genome Sequencing Consortium,"/>
            <person name="Marcussen T."/>
            <person name="Sandve S.R."/>
            <person name="Heier L."/>
            <person name="Spannagl M."/>
            <person name="Pfeifer M."/>
            <person name="Jakobsen K.S."/>
            <person name="Wulff B.B."/>
            <person name="Steuernagel B."/>
            <person name="Mayer K.F."/>
            <person name="Olsen O.A."/>
        </authorList>
    </citation>
    <scope>NUCLEOTIDE SEQUENCE [LARGE SCALE GENOMIC DNA]</scope>
    <source>
        <strain evidence="2">cv. AL8/78</strain>
    </source>
</reference>
<organism evidence="1 2">
    <name type="scientific">Aegilops tauschii subsp. strangulata</name>
    <name type="common">Goatgrass</name>
    <dbReference type="NCBI Taxonomy" id="200361"/>
    <lineage>
        <taxon>Eukaryota</taxon>
        <taxon>Viridiplantae</taxon>
        <taxon>Streptophyta</taxon>
        <taxon>Embryophyta</taxon>
        <taxon>Tracheophyta</taxon>
        <taxon>Spermatophyta</taxon>
        <taxon>Magnoliopsida</taxon>
        <taxon>Liliopsida</taxon>
        <taxon>Poales</taxon>
        <taxon>Poaceae</taxon>
        <taxon>BOP clade</taxon>
        <taxon>Pooideae</taxon>
        <taxon>Triticodae</taxon>
        <taxon>Triticeae</taxon>
        <taxon>Triticinae</taxon>
        <taxon>Aegilops</taxon>
    </lineage>
</organism>
<proteinExistence type="predicted"/>
<keyword evidence="2" id="KW-1185">Reference proteome</keyword>
<dbReference type="EnsemblPlants" id="AET7Gv20519900.3">
    <property type="protein sequence ID" value="AET7Gv20519900.3"/>
    <property type="gene ID" value="AET7Gv20519900"/>
</dbReference>
<dbReference type="Gramene" id="AET7Gv20519900.1">
    <property type="protein sequence ID" value="AET7Gv20519900.1"/>
    <property type="gene ID" value="AET7Gv20519900"/>
</dbReference>
<evidence type="ECO:0000313" key="2">
    <source>
        <dbReference type="Proteomes" id="UP000015105"/>
    </source>
</evidence>
<dbReference type="Gramene" id="AET7Gv20519900.3">
    <property type="protein sequence ID" value="AET7Gv20519900.3"/>
    <property type="gene ID" value="AET7Gv20519900"/>
</dbReference>